<protein>
    <submittedName>
        <fullName evidence="2">Uncharacterized protein</fullName>
    </submittedName>
</protein>
<sequence>MVGYGVARIEYDEPQAWKRICRCPYLPPRVILTPAAQRNREGTLRRTLSALLGFTLALSISGCQQDAEELEEWGRAEIAPCSSTSAADAAVLNGAPILSEHPPAAELFEDSAGCNDVGQPDAGRLYRTKAGAEAVAAFYREVAVRQSWTLNRLDAVPNPAESIDTGDVLCAAVMIGGKPAYLKLWWPDEDSGWIDSDRVGEIYSLSLTREPFRQAQCSAPPPRGSRSGVGRSPRGAASARCRRCGPG</sequence>
<feature type="compositionally biased region" description="Low complexity" evidence="1">
    <location>
        <begin position="224"/>
        <end position="239"/>
    </location>
</feature>
<gene>
    <name evidence="2" type="ORF">SAMN05421541_10870</name>
</gene>
<keyword evidence="3" id="KW-1185">Reference proteome</keyword>
<evidence type="ECO:0000313" key="2">
    <source>
        <dbReference type="EMBL" id="SFF27710.1"/>
    </source>
</evidence>
<accession>A0A1I2HEH4</accession>
<dbReference type="Proteomes" id="UP000199645">
    <property type="component" value="Unassembled WGS sequence"/>
</dbReference>
<dbReference type="EMBL" id="FONV01000008">
    <property type="protein sequence ID" value="SFF27710.1"/>
    <property type="molecule type" value="Genomic_DNA"/>
</dbReference>
<name>A0A1I2HEH4_9ACTN</name>
<evidence type="ECO:0000256" key="1">
    <source>
        <dbReference type="SAM" id="MobiDB-lite"/>
    </source>
</evidence>
<reference evidence="2 3" key="1">
    <citation type="submission" date="2016-10" db="EMBL/GenBank/DDBJ databases">
        <authorList>
            <person name="de Groot N.N."/>
        </authorList>
    </citation>
    <scope>NUCLEOTIDE SEQUENCE [LARGE SCALE GENOMIC DNA]</scope>
    <source>
        <strain evidence="2 3">DSM 43019</strain>
    </source>
</reference>
<organism evidence="2 3">
    <name type="scientific">Actinoplanes philippinensis</name>
    <dbReference type="NCBI Taxonomy" id="35752"/>
    <lineage>
        <taxon>Bacteria</taxon>
        <taxon>Bacillati</taxon>
        <taxon>Actinomycetota</taxon>
        <taxon>Actinomycetes</taxon>
        <taxon>Micromonosporales</taxon>
        <taxon>Micromonosporaceae</taxon>
        <taxon>Actinoplanes</taxon>
    </lineage>
</organism>
<proteinExistence type="predicted"/>
<evidence type="ECO:0000313" key="3">
    <source>
        <dbReference type="Proteomes" id="UP000199645"/>
    </source>
</evidence>
<feature type="region of interest" description="Disordered" evidence="1">
    <location>
        <begin position="214"/>
        <end position="247"/>
    </location>
</feature>
<dbReference type="AlphaFoldDB" id="A0A1I2HEH4"/>